<keyword evidence="1" id="KW-0812">Transmembrane</keyword>
<feature type="transmembrane region" description="Helical" evidence="1">
    <location>
        <begin position="273"/>
        <end position="291"/>
    </location>
</feature>
<dbReference type="SUPFAM" id="SSF53474">
    <property type="entry name" value="alpha/beta-Hydrolases"/>
    <property type="match status" value="1"/>
</dbReference>
<dbReference type="EMBL" id="CAEZZR010000011">
    <property type="protein sequence ID" value="CAB4765562.1"/>
    <property type="molecule type" value="Genomic_DNA"/>
</dbReference>
<dbReference type="EMBL" id="CAFBMY010000073">
    <property type="protein sequence ID" value="CAB4925365.1"/>
    <property type="molecule type" value="Genomic_DNA"/>
</dbReference>
<evidence type="ECO:0000313" key="2">
    <source>
        <dbReference type="EMBL" id="CAB4664653.1"/>
    </source>
</evidence>
<dbReference type="EMBL" id="CAFBRB010000123">
    <property type="protein sequence ID" value="CAB5076749.1"/>
    <property type="molecule type" value="Genomic_DNA"/>
</dbReference>
<accession>A0A6J6LW56</accession>
<evidence type="ECO:0000313" key="3">
    <source>
        <dbReference type="EMBL" id="CAB4765562.1"/>
    </source>
</evidence>
<sequence>MNAGPERVELPGGKIGVLLFQAKNQDWASAISAQTGDFVLSISTSARDIFVQARKEFLHLQTRCETIFVASFGEGAMAALSIAQEFGDEVSGLILIEPVITSDERALRKNYQQVSENLDLIEHPLLLMYSIGETGEEFSQAQEIAENVSSAYIREIVLNDQMTSTTVEETILFMKEVEFGFWPATNEVDDDTELIDAEFESIVAGLSLDQASPSNFLDNLDLPDPDEHFIEPNPALAPIHDRTKRNAIFAMIGGPIYALAAGVTGFNPLGVEPWPGVLAFFGGLAFFLYSLRDDYTDEDGAIL</sequence>
<protein>
    <submittedName>
        <fullName evidence="2">Unannotated protein</fullName>
    </submittedName>
</protein>
<evidence type="ECO:0000313" key="5">
    <source>
        <dbReference type="EMBL" id="CAB4925365.1"/>
    </source>
</evidence>
<dbReference type="EMBL" id="CAFBQK010000050">
    <property type="protein sequence ID" value="CAB5049422.1"/>
    <property type="molecule type" value="Genomic_DNA"/>
</dbReference>
<organism evidence="2">
    <name type="scientific">freshwater metagenome</name>
    <dbReference type="NCBI Taxonomy" id="449393"/>
    <lineage>
        <taxon>unclassified sequences</taxon>
        <taxon>metagenomes</taxon>
        <taxon>ecological metagenomes</taxon>
    </lineage>
</organism>
<dbReference type="InterPro" id="IPR029058">
    <property type="entry name" value="AB_hydrolase_fold"/>
</dbReference>
<dbReference type="EMBL" id="CAEZWO010000094">
    <property type="protein sequence ID" value="CAB4664653.1"/>
    <property type="molecule type" value="Genomic_DNA"/>
</dbReference>
<name>A0A6J6LW56_9ZZZZ</name>
<keyword evidence="1" id="KW-1133">Transmembrane helix</keyword>
<reference evidence="2" key="1">
    <citation type="submission" date="2020-05" db="EMBL/GenBank/DDBJ databases">
        <authorList>
            <person name="Chiriac C."/>
            <person name="Salcher M."/>
            <person name="Ghai R."/>
            <person name="Kavagutti S V."/>
        </authorList>
    </citation>
    <scope>NUCLEOTIDE SEQUENCE</scope>
</reference>
<gene>
    <name evidence="2" type="ORF">UFOPK2254_00957</name>
    <name evidence="3" type="ORF">UFOPK2907_00203</name>
    <name evidence="4" type="ORF">UFOPK3241_00095</name>
    <name evidence="5" type="ORF">UFOPK3707_00571</name>
    <name evidence="6" type="ORF">UFOPK4265_00527</name>
    <name evidence="7" type="ORF">UFOPK4401_01039</name>
</gene>
<dbReference type="EMBL" id="CAFAZX010000002">
    <property type="protein sequence ID" value="CAB4839618.1"/>
    <property type="molecule type" value="Genomic_DNA"/>
</dbReference>
<feature type="transmembrane region" description="Helical" evidence="1">
    <location>
        <begin position="247"/>
        <end position="267"/>
    </location>
</feature>
<evidence type="ECO:0000313" key="6">
    <source>
        <dbReference type="EMBL" id="CAB5049422.1"/>
    </source>
</evidence>
<evidence type="ECO:0000313" key="7">
    <source>
        <dbReference type="EMBL" id="CAB5076749.1"/>
    </source>
</evidence>
<keyword evidence="1" id="KW-0472">Membrane</keyword>
<dbReference type="AlphaFoldDB" id="A0A6J6LW56"/>
<dbReference type="Gene3D" id="3.40.50.1820">
    <property type="entry name" value="alpha/beta hydrolase"/>
    <property type="match status" value="1"/>
</dbReference>
<proteinExistence type="predicted"/>
<evidence type="ECO:0000256" key="1">
    <source>
        <dbReference type="SAM" id="Phobius"/>
    </source>
</evidence>
<evidence type="ECO:0000313" key="4">
    <source>
        <dbReference type="EMBL" id="CAB4839618.1"/>
    </source>
</evidence>